<dbReference type="AlphaFoldDB" id="A0A316VC61"/>
<dbReference type="OrthoDB" id="271595at2759"/>
<dbReference type="GO" id="GO:0030488">
    <property type="term" value="P:tRNA methylation"/>
    <property type="evidence" value="ECO:0007669"/>
    <property type="project" value="TreeGrafter"/>
</dbReference>
<accession>A0A316VC61</accession>
<dbReference type="SUPFAM" id="SSF53335">
    <property type="entry name" value="S-adenosyl-L-methionine-dependent methyltransferases"/>
    <property type="match status" value="1"/>
</dbReference>
<gene>
    <name evidence="4" type="ORF">FA14DRAFT_65770</name>
</gene>
<dbReference type="GO" id="GO:0000049">
    <property type="term" value="F:tRNA binding"/>
    <property type="evidence" value="ECO:0007669"/>
    <property type="project" value="TreeGrafter"/>
</dbReference>
<organism evidence="4 5">
    <name type="scientific">Meira miltonrushii</name>
    <dbReference type="NCBI Taxonomy" id="1280837"/>
    <lineage>
        <taxon>Eukaryota</taxon>
        <taxon>Fungi</taxon>
        <taxon>Dikarya</taxon>
        <taxon>Basidiomycota</taxon>
        <taxon>Ustilaginomycotina</taxon>
        <taxon>Exobasidiomycetes</taxon>
        <taxon>Exobasidiales</taxon>
        <taxon>Brachybasidiaceae</taxon>
        <taxon>Meira</taxon>
    </lineage>
</organism>
<keyword evidence="5" id="KW-1185">Reference proteome</keyword>
<reference evidence="4 5" key="1">
    <citation type="journal article" date="2018" name="Mol. Biol. Evol.">
        <title>Broad Genomic Sampling Reveals a Smut Pathogenic Ancestry of the Fungal Clade Ustilaginomycotina.</title>
        <authorList>
            <person name="Kijpornyongpan T."/>
            <person name="Mondo S.J."/>
            <person name="Barry K."/>
            <person name="Sandor L."/>
            <person name="Lee J."/>
            <person name="Lipzen A."/>
            <person name="Pangilinan J."/>
            <person name="LaButti K."/>
            <person name="Hainaut M."/>
            <person name="Henrissat B."/>
            <person name="Grigoriev I.V."/>
            <person name="Spatafora J.W."/>
            <person name="Aime M.C."/>
        </authorList>
    </citation>
    <scope>NUCLEOTIDE SEQUENCE [LARGE SCALE GENOMIC DNA]</scope>
    <source>
        <strain evidence="4 5">MCA 3882</strain>
    </source>
</reference>
<evidence type="ECO:0000313" key="5">
    <source>
        <dbReference type="Proteomes" id="UP000245771"/>
    </source>
</evidence>
<dbReference type="InterPro" id="IPR051422">
    <property type="entry name" value="AlkB_tRNA_MeTrf/Diox"/>
</dbReference>
<dbReference type="InterPro" id="IPR029063">
    <property type="entry name" value="SAM-dependent_MTases_sf"/>
</dbReference>
<dbReference type="STRING" id="1280837.A0A316VC61"/>
<protein>
    <submittedName>
        <fullName evidence="4">S-adenosyl-L-methionine-dependent methyltransferase</fullName>
    </submittedName>
</protein>
<proteinExistence type="predicted"/>
<evidence type="ECO:0000256" key="1">
    <source>
        <dbReference type="ARBA" id="ARBA00022603"/>
    </source>
</evidence>
<feature type="domain" description="Methyltransferase type 11" evidence="3">
    <location>
        <begin position="67"/>
        <end position="175"/>
    </location>
</feature>
<dbReference type="EMBL" id="KZ819604">
    <property type="protein sequence ID" value="PWN33843.1"/>
    <property type="molecule type" value="Genomic_DNA"/>
</dbReference>
<keyword evidence="2 4" id="KW-0808">Transferase</keyword>
<name>A0A316VC61_9BASI</name>
<dbReference type="PANTHER" id="PTHR13069:SF21">
    <property type="entry name" value="ALKYLATED DNA REPAIR PROTEIN ALKB HOMOLOG 8"/>
    <property type="match status" value="1"/>
</dbReference>
<evidence type="ECO:0000259" key="3">
    <source>
        <dbReference type="Pfam" id="PF08241"/>
    </source>
</evidence>
<dbReference type="GeneID" id="37024435"/>
<dbReference type="Gene3D" id="3.40.50.150">
    <property type="entry name" value="Vaccinia Virus protein VP39"/>
    <property type="match status" value="1"/>
</dbReference>
<dbReference type="FunCoup" id="A0A316VC61">
    <property type="interactions" value="353"/>
</dbReference>
<keyword evidence="1 4" id="KW-0489">Methyltransferase</keyword>
<evidence type="ECO:0000313" key="4">
    <source>
        <dbReference type="EMBL" id="PWN33843.1"/>
    </source>
</evidence>
<dbReference type="Proteomes" id="UP000245771">
    <property type="component" value="Unassembled WGS sequence"/>
</dbReference>
<dbReference type="InParanoid" id="A0A316VC61"/>
<dbReference type="GO" id="GO:0106335">
    <property type="term" value="F:tRNA (5-carboxymethyluridine(34)-5-O)-methyltransferase activity"/>
    <property type="evidence" value="ECO:0007669"/>
    <property type="project" value="TreeGrafter"/>
</dbReference>
<dbReference type="GO" id="GO:0002098">
    <property type="term" value="P:tRNA wobble uridine modification"/>
    <property type="evidence" value="ECO:0007669"/>
    <property type="project" value="TreeGrafter"/>
</dbReference>
<evidence type="ECO:0000256" key="2">
    <source>
        <dbReference type="ARBA" id="ARBA00022679"/>
    </source>
</evidence>
<sequence length="320" mass="35858">MSKPSDPTVAQVGHQNQPIFDAATFEQSNVHSVYEAIAPHFSDTRYKPWPLIPAFINSLPVGSIGADLGCGNGKYLHLRNILASAQEDTSNDIMMLGMDRSSNLIDLAHHNFGSILSPDPIDEAKRNEVAVGDAMHSNFRSGCFDFSISIATIHHFASFQRRIEAVAEMIRIVRPCQANKKEPNPITINEGPYAGLRSGSGRFLIVVWALEQRGQSRRQFEQVASSEDQSKSHQGQDLMVPWILKNASKQNGKQAIPEKEATDDPSSPEIFQRFYHVFEQGELEKTVDEAAKLYPDLIIEHELGGWEKGNWYGIWRCIKR</sequence>
<dbReference type="GO" id="GO:0005634">
    <property type="term" value="C:nucleus"/>
    <property type="evidence" value="ECO:0007669"/>
    <property type="project" value="TreeGrafter"/>
</dbReference>
<dbReference type="InterPro" id="IPR013216">
    <property type="entry name" value="Methyltransf_11"/>
</dbReference>
<dbReference type="GO" id="GO:0008757">
    <property type="term" value="F:S-adenosylmethionine-dependent methyltransferase activity"/>
    <property type="evidence" value="ECO:0007669"/>
    <property type="project" value="InterPro"/>
</dbReference>
<dbReference type="GO" id="GO:0005737">
    <property type="term" value="C:cytoplasm"/>
    <property type="evidence" value="ECO:0007669"/>
    <property type="project" value="TreeGrafter"/>
</dbReference>
<dbReference type="PANTHER" id="PTHR13069">
    <property type="entry name" value="ALKYLATED DNA REPAIR PROTEIN ALKB HOMOLOG 8"/>
    <property type="match status" value="1"/>
</dbReference>
<dbReference type="RefSeq" id="XP_025354145.1">
    <property type="nucleotide sequence ID" value="XM_025502654.1"/>
</dbReference>
<dbReference type="Pfam" id="PF08241">
    <property type="entry name" value="Methyltransf_11"/>
    <property type="match status" value="1"/>
</dbReference>